<accession>A0A8S1JZ04</accession>
<evidence type="ECO:0000313" key="2">
    <source>
        <dbReference type="Proteomes" id="UP000692954"/>
    </source>
</evidence>
<name>A0A8S1JZ04_9CILI</name>
<dbReference type="EMBL" id="CAJJDN010000002">
    <property type="protein sequence ID" value="CAD8047485.1"/>
    <property type="molecule type" value="Genomic_DNA"/>
</dbReference>
<comment type="caution">
    <text evidence="1">The sequence shown here is derived from an EMBL/GenBank/DDBJ whole genome shotgun (WGS) entry which is preliminary data.</text>
</comment>
<organism evidence="1 2">
    <name type="scientific">Paramecium sonneborni</name>
    <dbReference type="NCBI Taxonomy" id="65129"/>
    <lineage>
        <taxon>Eukaryota</taxon>
        <taxon>Sar</taxon>
        <taxon>Alveolata</taxon>
        <taxon>Ciliophora</taxon>
        <taxon>Intramacronucleata</taxon>
        <taxon>Oligohymenophorea</taxon>
        <taxon>Peniculida</taxon>
        <taxon>Parameciidae</taxon>
        <taxon>Paramecium</taxon>
    </lineage>
</organism>
<sequence>MDFTSVKFQITIAQIKQEEFLYQGDKVQIQTNDKLLDFKLKSKRGQLIKKIMPISIMQIKKIPKDQQDLDQSIQSILRVQFF</sequence>
<dbReference type="Proteomes" id="UP000692954">
    <property type="component" value="Unassembled WGS sequence"/>
</dbReference>
<evidence type="ECO:0000313" key="1">
    <source>
        <dbReference type="EMBL" id="CAD8047485.1"/>
    </source>
</evidence>
<gene>
    <name evidence="1" type="ORF">PSON_ATCC_30995.1.T0020416</name>
</gene>
<reference evidence="1" key="1">
    <citation type="submission" date="2021-01" db="EMBL/GenBank/DDBJ databases">
        <authorList>
            <consortium name="Genoscope - CEA"/>
            <person name="William W."/>
        </authorList>
    </citation>
    <scope>NUCLEOTIDE SEQUENCE</scope>
</reference>
<protein>
    <submittedName>
        <fullName evidence="1">Uncharacterized protein</fullName>
    </submittedName>
</protein>
<dbReference type="AlphaFoldDB" id="A0A8S1JZ04"/>
<proteinExistence type="predicted"/>
<keyword evidence="2" id="KW-1185">Reference proteome</keyword>